<evidence type="ECO:0000256" key="8">
    <source>
        <dbReference type="ARBA" id="ARBA00023034"/>
    </source>
</evidence>
<keyword evidence="5 10" id="KW-0812">Transmembrane</keyword>
<keyword evidence="9 10" id="KW-0472">Membrane</keyword>
<protein>
    <recommendedName>
        <fullName evidence="10">Hexosyltransferase</fullName>
        <ecNumber evidence="10">2.4.1.-</ecNumber>
    </recommendedName>
</protein>
<dbReference type="GO" id="GO:0016758">
    <property type="term" value="F:hexosyltransferase activity"/>
    <property type="evidence" value="ECO:0007669"/>
    <property type="project" value="InterPro"/>
</dbReference>
<dbReference type="Proteomes" id="UP000242188">
    <property type="component" value="Unassembled WGS sequence"/>
</dbReference>
<dbReference type="Pfam" id="PF01762">
    <property type="entry name" value="Galactosyl_T"/>
    <property type="match status" value="1"/>
</dbReference>
<gene>
    <name evidence="11" type="ORF">KP79_PYT23240</name>
</gene>
<dbReference type="GO" id="GO:0000139">
    <property type="term" value="C:Golgi membrane"/>
    <property type="evidence" value="ECO:0007669"/>
    <property type="project" value="UniProtKB-SubCell"/>
</dbReference>
<comment type="subcellular location">
    <subcellularLocation>
        <location evidence="1 10">Golgi apparatus membrane</location>
        <topology evidence="1 10">Single-pass type II membrane protein</topology>
    </subcellularLocation>
</comment>
<evidence type="ECO:0000313" key="11">
    <source>
        <dbReference type="EMBL" id="OWF40735.1"/>
    </source>
</evidence>
<dbReference type="EMBL" id="NEDP02005452">
    <property type="protein sequence ID" value="OWF40735.1"/>
    <property type="molecule type" value="Genomic_DNA"/>
</dbReference>
<evidence type="ECO:0000256" key="2">
    <source>
        <dbReference type="ARBA" id="ARBA00008661"/>
    </source>
</evidence>
<dbReference type="GO" id="GO:0006493">
    <property type="term" value="P:protein O-linked glycosylation"/>
    <property type="evidence" value="ECO:0007669"/>
    <property type="project" value="TreeGrafter"/>
</dbReference>
<evidence type="ECO:0000313" key="12">
    <source>
        <dbReference type="Proteomes" id="UP000242188"/>
    </source>
</evidence>
<name>A0A210PW90_MIZYE</name>
<keyword evidence="6 10" id="KW-0735">Signal-anchor</keyword>
<evidence type="ECO:0000256" key="6">
    <source>
        <dbReference type="ARBA" id="ARBA00022968"/>
    </source>
</evidence>
<proteinExistence type="inferred from homology"/>
<evidence type="ECO:0000256" key="10">
    <source>
        <dbReference type="RuleBase" id="RU363063"/>
    </source>
</evidence>
<evidence type="ECO:0000256" key="7">
    <source>
        <dbReference type="ARBA" id="ARBA00022989"/>
    </source>
</evidence>
<organism evidence="11 12">
    <name type="scientific">Mizuhopecten yessoensis</name>
    <name type="common">Japanese scallop</name>
    <name type="synonym">Patinopecten yessoensis</name>
    <dbReference type="NCBI Taxonomy" id="6573"/>
    <lineage>
        <taxon>Eukaryota</taxon>
        <taxon>Metazoa</taxon>
        <taxon>Spiralia</taxon>
        <taxon>Lophotrochozoa</taxon>
        <taxon>Mollusca</taxon>
        <taxon>Bivalvia</taxon>
        <taxon>Autobranchia</taxon>
        <taxon>Pteriomorphia</taxon>
        <taxon>Pectinida</taxon>
        <taxon>Pectinoidea</taxon>
        <taxon>Pectinidae</taxon>
        <taxon>Mizuhopecten</taxon>
    </lineage>
</organism>
<evidence type="ECO:0000256" key="4">
    <source>
        <dbReference type="ARBA" id="ARBA00022679"/>
    </source>
</evidence>
<keyword evidence="4 11" id="KW-0808">Transferase</keyword>
<evidence type="ECO:0000256" key="3">
    <source>
        <dbReference type="ARBA" id="ARBA00022676"/>
    </source>
</evidence>
<comment type="similarity">
    <text evidence="2 10">Belongs to the glycosyltransferase 31 family.</text>
</comment>
<dbReference type="STRING" id="6573.A0A210PW90"/>
<reference evidence="11 12" key="1">
    <citation type="journal article" date="2017" name="Nat. Ecol. Evol.">
        <title>Scallop genome provides insights into evolution of bilaterian karyotype and development.</title>
        <authorList>
            <person name="Wang S."/>
            <person name="Zhang J."/>
            <person name="Jiao W."/>
            <person name="Li J."/>
            <person name="Xun X."/>
            <person name="Sun Y."/>
            <person name="Guo X."/>
            <person name="Huan P."/>
            <person name="Dong B."/>
            <person name="Zhang L."/>
            <person name="Hu X."/>
            <person name="Sun X."/>
            <person name="Wang J."/>
            <person name="Zhao C."/>
            <person name="Wang Y."/>
            <person name="Wang D."/>
            <person name="Huang X."/>
            <person name="Wang R."/>
            <person name="Lv J."/>
            <person name="Li Y."/>
            <person name="Zhang Z."/>
            <person name="Liu B."/>
            <person name="Lu W."/>
            <person name="Hui Y."/>
            <person name="Liang J."/>
            <person name="Zhou Z."/>
            <person name="Hou R."/>
            <person name="Li X."/>
            <person name="Liu Y."/>
            <person name="Li H."/>
            <person name="Ning X."/>
            <person name="Lin Y."/>
            <person name="Zhao L."/>
            <person name="Xing Q."/>
            <person name="Dou J."/>
            <person name="Li Y."/>
            <person name="Mao J."/>
            <person name="Guo H."/>
            <person name="Dou H."/>
            <person name="Li T."/>
            <person name="Mu C."/>
            <person name="Jiang W."/>
            <person name="Fu Q."/>
            <person name="Fu X."/>
            <person name="Miao Y."/>
            <person name="Liu J."/>
            <person name="Yu Q."/>
            <person name="Li R."/>
            <person name="Liao H."/>
            <person name="Li X."/>
            <person name="Kong Y."/>
            <person name="Jiang Z."/>
            <person name="Chourrout D."/>
            <person name="Li R."/>
            <person name="Bao Z."/>
        </authorList>
    </citation>
    <scope>NUCLEOTIDE SEQUENCE [LARGE SCALE GENOMIC DNA]</scope>
    <source>
        <strain evidence="11 12">PY_sf001</strain>
    </source>
</reference>
<dbReference type="InterPro" id="IPR002659">
    <property type="entry name" value="Glyco_trans_31"/>
</dbReference>
<evidence type="ECO:0000256" key="1">
    <source>
        <dbReference type="ARBA" id="ARBA00004323"/>
    </source>
</evidence>
<dbReference type="PANTHER" id="PTHR11214">
    <property type="entry name" value="BETA-1,3-N-ACETYLGLUCOSAMINYLTRANSFERASE"/>
    <property type="match status" value="1"/>
</dbReference>
<feature type="transmembrane region" description="Helical" evidence="10">
    <location>
        <begin position="67"/>
        <end position="84"/>
    </location>
</feature>
<keyword evidence="12" id="KW-1185">Reference proteome</keyword>
<keyword evidence="3 10" id="KW-0328">Glycosyltransferase</keyword>
<keyword evidence="7 10" id="KW-1133">Transmembrane helix</keyword>
<dbReference type="EC" id="2.4.1.-" evidence="10"/>
<dbReference type="PANTHER" id="PTHR11214:SF314">
    <property type="entry name" value="HEXOSYLTRANSFERASE"/>
    <property type="match status" value="1"/>
</dbReference>
<keyword evidence="8 10" id="KW-0333">Golgi apparatus</keyword>
<comment type="caution">
    <text evidence="11">The sequence shown here is derived from an EMBL/GenBank/DDBJ whole genome shotgun (WGS) entry which is preliminary data.</text>
</comment>
<evidence type="ECO:0000256" key="5">
    <source>
        <dbReference type="ARBA" id="ARBA00022692"/>
    </source>
</evidence>
<accession>A0A210PW90</accession>
<dbReference type="AlphaFoldDB" id="A0A210PW90"/>
<dbReference type="Gene3D" id="3.90.550.50">
    <property type="match status" value="1"/>
</dbReference>
<sequence length="380" mass="44220">MSKRLQDIALTLYTKILAPRHTVIPLTKEDNFEPKVILVHNLEMFTMTSPRYPRSVMMFVNKKRRKVILGGIIISAVLMTLRSAPLKDQTAETLTRPGLRSFMQQGERIGIPFLIQPKLKCNQESERSTVITVLSKTSNLPQREVIRQTWGCSKMQIKYNFRLFFVIGTVTDVSSLNNEVFLYGDIIQVDIPESYYNIVEKTIATFQWVTELCFEPRFFFKMDDDVYFDLEFLKIIQNNDTYLSDDVIHGTCVYGVPPYRYLDAEGDKFKVSIGEYPFNTYPPYCGGPGYFMTSHTANKMYLMMKTTRSFKFEDVYVGMVACLLQISVETIDNFVYEKKNITRLLQKVKVNGFRVVHGLTLDDVQYLWDSRHLEYNDRHA</sequence>
<evidence type="ECO:0000256" key="9">
    <source>
        <dbReference type="ARBA" id="ARBA00023136"/>
    </source>
</evidence>
<dbReference type="OrthoDB" id="2139606at2759"/>